<keyword evidence="12 17" id="KW-0472">Membrane</keyword>
<dbReference type="InterPro" id="IPR048254">
    <property type="entry name" value="CDP_ALCOHOL_P_TRANSF_CS"/>
</dbReference>
<feature type="binding site" evidence="17">
    <location>
        <position position="69"/>
    </location>
    <ligand>
        <name>Mg(2+)</name>
        <dbReference type="ChEBI" id="CHEBI:18420"/>
        <label>1</label>
    </ligand>
</feature>
<comment type="catalytic activity">
    <reaction evidence="13 17">
        <text>1,2-di-(9Z-octadecenoyl)-sn-glycero-3-cytidine-5'-diphosphate + 1D-myo-inositol 3-phosphate = 1,2-di-(9Z-octadecenoyl)-sn-glycero-3-phospho-(1D-myo-inositol-3-phosphate) + CMP + H(+)</text>
        <dbReference type="Rhea" id="RHEA:61216"/>
        <dbReference type="ChEBI" id="CHEBI:15378"/>
        <dbReference type="ChEBI" id="CHEBI:58401"/>
        <dbReference type="ChEBI" id="CHEBI:60377"/>
        <dbReference type="ChEBI" id="CHEBI:85356"/>
        <dbReference type="ChEBI" id="CHEBI:144472"/>
    </reaction>
</comment>
<evidence type="ECO:0000313" key="19">
    <source>
        <dbReference type="EMBL" id="QNQ90338.1"/>
    </source>
</evidence>
<dbReference type="UniPathway" id="UPA00220"/>
<keyword evidence="11 17" id="KW-1133">Transmembrane helix</keyword>
<evidence type="ECO:0000256" key="16">
    <source>
        <dbReference type="ARBA" id="ARBA00048865"/>
    </source>
</evidence>
<comment type="catalytic activity">
    <reaction evidence="16 17">
        <text>a CDP-1,2-diacyl-sn-glycerol + 1D-myo-inositol 3-phosphate = a 1,2-diacyl-sn-glycero-3-phospho-(1D-myo-inositol-3-phosphate) + CMP + H(+)</text>
        <dbReference type="Rhea" id="RHEA:60504"/>
        <dbReference type="ChEBI" id="CHEBI:15378"/>
        <dbReference type="ChEBI" id="CHEBI:58088"/>
        <dbReference type="ChEBI" id="CHEBI:58332"/>
        <dbReference type="ChEBI" id="CHEBI:58401"/>
        <dbReference type="ChEBI" id="CHEBI:60377"/>
    </reaction>
</comment>
<keyword evidence="7 17" id="KW-0808">Transferase</keyword>
<comment type="function">
    <text evidence="17">Catalyzes the conjugation of the 1'-hydroxyl group of D-myo-inositol-3-phosphate (also named L-myo-inositol-1-phosphate) with a lipid tail of cytidine diphosphate diacylglycerol (CDP-DAG), forming phosphatidylinositol phosphate (PIP) and CMP. PIP is a precursor of phosphatidylinositol (PI) which is an essential lipid required for cell wall formation.</text>
</comment>
<feature type="binding site" evidence="17">
    <location>
        <position position="91"/>
    </location>
    <ligand>
        <name>Mg(2+)</name>
        <dbReference type="ChEBI" id="CHEBI:18420"/>
        <label>2</label>
    </ligand>
</feature>
<comment type="cofactor">
    <cofactor evidence="17">
        <name>Mg(2+)</name>
        <dbReference type="ChEBI" id="CHEBI:18420"/>
    </cofactor>
    <text evidence="17">Contains a di-nuclear catalytic Mg(2+) center.</text>
</comment>
<feature type="transmembrane region" description="Helical" evidence="17">
    <location>
        <begin position="115"/>
        <end position="133"/>
    </location>
</feature>
<comment type="pathway">
    <text evidence="2 17">Phospholipid metabolism; phosphatidylinositol phosphate biosynthesis.</text>
</comment>
<evidence type="ECO:0000256" key="3">
    <source>
        <dbReference type="ARBA" id="ARBA00005189"/>
    </source>
</evidence>
<dbReference type="GO" id="GO:0008654">
    <property type="term" value="P:phospholipid biosynthetic process"/>
    <property type="evidence" value="ECO:0007669"/>
    <property type="project" value="UniProtKB-UniRule"/>
</dbReference>
<dbReference type="RefSeq" id="WP_187973654.1">
    <property type="nucleotide sequence ID" value="NZ_CP046884.1"/>
</dbReference>
<evidence type="ECO:0000256" key="8">
    <source>
        <dbReference type="ARBA" id="ARBA00022692"/>
    </source>
</evidence>
<feature type="active site" description="Proton acceptor" evidence="17">
    <location>
        <position position="91"/>
    </location>
</feature>
<dbReference type="GO" id="GO:0016780">
    <property type="term" value="F:phosphotransferase activity, for other substituted phosphate groups"/>
    <property type="evidence" value="ECO:0007669"/>
    <property type="project" value="UniProtKB-UniRule"/>
</dbReference>
<dbReference type="PROSITE" id="PS00379">
    <property type="entry name" value="CDP_ALCOHOL_P_TRANSF"/>
    <property type="match status" value="1"/>
</dbReference>
<name>A0A7H0SP63_9CORY</name>
<keyword evidence="17" id="KW-1208">Phospholipid metabolism</keyword>
<dbReference type="InterPro" id="IPR044268">
    <property type="entry name" value="PIP_synthase_PgsA1"/>
</dbReference>
<feature type="transmembrane region" description="Helical" evidence="17">
    <location>
        <begin position="20"/>
        <end position="46"/>
    </location>
</feature>
<feature type="transmembrane region" description="Helical" evidence="17">
    <location>
        <begin position="169"/>
        <end position="189"/>
    </location>
</feature>
<keyword evidence="17" id="KW-0443">Lipid metabolism</keyword>
<keyword evidence="10 17" id="KW-0460">Magnesium</keyword>
<evidence type="ECO:0000256" key="7">
    <source>
        <dbReference type="ARBA" id="ARBA00022679"/>
    </source>
</evidence>
<dbReference type="EC" id="2.7.8.-" evidence="17"/>
<keyword evidence="6 17" id="KW-1003">Cell membrane</keyword>
<keyword evidence="9 17" id="KW-0479">Metal-binding</keyword>
<sequence length="215" mass="22481">MLSVHGRRPMAVILEPIARFLLKFGISPNAVTVVGAAITAVIAVTLIPSDHLVLAAILSGIFAAFDMVDGTMARKRGGGTSFGATLDATCDRITDGVLFGAITWWLIYHDHASRFIVIAAFTVLITSQVISYVKARAEAGGLHLIGGLVERPERLILGLVGIGLEGLGVPWAIETALILLAIGSIVTVIQRLVMASRDPHAEDATAPPAGASEAN</sequence>
<feature type="binding site" evidence="17">
    <location>
        <position position="66"/>
    </location>
    <ligand>
        <name>Mg(2+)</name>
        <dbReference type="ChEBI" id="CHEBI:18420"/>
        <label>2</label>
    </ligand>
</feature>
<evidence type="ECO:0000256" key="2">
    <source>
        <dbReference type="ARBA" id="ARBA00004805"/>
    </source>
</evidence>
<feature type="binding site" evidence="17">
    <location>
        <begin position="29"/>
        <end position="32"/>
    </location>
    <ligand>
        <name>a CDP-1,2-diacyl-sn-glycerol</name>
        <dbReference type="ChEBI" id="CHEBI:58332"/>
    </ligand>
</feature>
<feature type="binding site" evidence="17">
    <location>
        <position position="87"/>
    </location>
    <ligand>
        <name>Mg(2+)</name>
        <dbReference type="ChEBI" id="CHEBI:18420"/>
        <label>2</label>
    </ligand>
</feature>
<evidence type="ECO:0000313" key="20">
    <source>
        <dbReference type="Proteomes" id="UP000516320"/>
    </source>
</evidence>
<proteinExistence type="inferred from homology"/>
<evidence type="ECO:0000256" key="10">
    <source>
        <dbReference type="ARBA" id="ARBA00022842"/>
    </source>
</evidence>
<keyword evidence="8 17" id="KW-0812">Transmembrane</keyword>
<dbReference type="InterPro" id="IPR043130">
    <property type="entry name" value="CDP-OH_PTrfase_TM_dom"/>
</dbReference>
<gene>
    <name evidence="19" type="ORF">GP475_06560</name>
</gene>
<keyword evidence="17" id="KW-0594">Phospholipid biosynthesis</keyword>
<comment type="subcellular location">
    <subcellularLocation>
        <location evidence="1 17">Cell membrane</location>
        <topology evidence="1 17">Multi-pass membrane protein</topology>
    </subcellularLocation>
</comment>
<dbReference type="InterPro" id="IPR000462">
    <property type="entry name" value="CDP-OH_P_trans"/>
</dbReference>
<dbReference type="GO" id="GO:0000287">
    <property type="term" value="F:magnesium ion binding"/>
    <property type="evidence" value="ECO:0007669"/>
    <property type="project" value="UniProtKB-UniRule"/>
</dbReference>
<protein>
    <recommendedName>
        <fullName evidence="14 17">Phosphatidylinositol phosphate synthase</fullName>
        <shortName evidence="17">PIP synthase</shortName>
        <ecNumber evidence="17">2.7.8.-</ecNumber>
    </recommendedName>
    <alternativeName>
        <fullName evidence="15 17">CDP-diacylglycerol--D-myo-inositol-3-phosphate 3-phosphatidyltransferase</fullName>
    </alternativeName>
</protein>
<feature type="transmembrane region" description="Helical" evidence="17">
    <location>
        <begin position="52"/>
        <end position="68"/>
    </location>
</feature>
<evidence type="ECO:0000256" key="4">
    <source>
        <dbReference type="ARBA" id="ARBA00010441"/>
    </source>
</evidence>
<dbReference type="EMBL" id="CP046884">
    <property type="protein sequence ID" value="QNQ90338.1"/>
    <property type="molecule type" value="Genomic_DNA"/>
</dbReference>
<evidence type="ECO:0000256" key="12">
    <source>
        <dbReference type="ARBA" id="ARBA00023136"/>
    </source>
</evidence>
<comment type="similarity">
    <text evidence="4 17 18">Belongs to the CDP-alcohol phosphatidyltransferase class-I family.</text>
</comment>
<evidence type="ECO:0000256" key="17">
    <source>
        <dbReference type="HAMAP-Rule" id="MF_02241"/>
    </source>
</evidence>
<accession>A0A7H0SP63</accession>
<comment type="pathway">
    <text evidence="3">Lipid metabolism.</text>
</comment>
<evidence type="ECO:0000256" key="11">
    <source>
        <dbReference type="ARBA" id="ARBA00022989"/>
    </source>
</evidence>
<feature type="binding site" evidence="17">
    <location>
        <position position="66"/>
    </location>
    <ligand>
        <name>Mg(2+)</name>
        <dbReference type="ChEBI" id="CHEBI:18420"/>
        <label>1</label>
    </ligand>
</feature>
<evidence type="ECO:0000256" key="6">
    <source>
        <dbReference type="ARBA" id="ARBA00022475"/>
    </source>
</evidence>
<evidence type="ECO:0000256" key="14">
    <source>
        <dbReference type="ARBA" id="ARBA00024082"/>
    </source>
</evidence>
<feature type="binding site" evidence="17">
    <location>
        <position position="80"/>
    </location>
    <ligand>
        <name>a CDP-1,2-diacyl-sn-glycerol</name>
        <dbReference type="ChEBI" id="CHEBI:58332"/>
    </ligand>
</feature>
<dbReference type="Gene3D" id="1.20.120.1760">
    <property type="match status" value="1"/>
</dbReference>
<evidence type="ECO:0000256" key="15">
    <source>
        <dbReference type="ARBA" id="ARBA00033137"/>
    </source>
</evidence>
<feature type="binding site" evidence="17">
    <location>
        <position position="87"/>
    </location>
    <ligand>
        <name>Mg(2+)</name>
        <dbReference type="ChEBI" id="CHEBI:18420"/>
        <label>1</label>
    </ligand>
</feature>
<dbReference type="Proteomes" id="UP000516320">
    <property type="component" value="Chromosome"/>
</dbReference>
<evidence type="ECO:0000256" key="5">
    <source>
        <dbReference type="ARBA" id="ARBA00011738"/>
    </source>
</evidence>
<dbReference type="Pfam" id="PF01066">
    <property type="entry name" value="CDP-OH_P_transf"/>
    <property type="match status" value="1"/>
</dbReference>
<comment type="caution">
    <text evidence="17">Lacks conserved residue(s) required for the propagation of feature annotation.</text>
</comment>
<dbReference type="KEGG" id="cpoy:GP475_06560"/>
<keyword evidence="20" id="KW-1185">Reference proteome</keyword>
<evidence type="ECO:0000256" key="18">
    <source>
        <dbReference type="RuleBase" id="RU003750"/>
    </source>
</evidence>
<evidence type="ECO:0000256" key="1">
    <source>
        <dbReference type="ARBA" id="ARBA00004651"/>
    </source>
</evidence>
<reference evidence="19 20" key="1">
    <citation type="submission" date="2019-12" db="EMBL/GenBank/DDBJ databases">
        <title>Corynebacterium sp. nov., isolated from feces of the Anser Albifrons in China.</title>
        <authorList>
            <person name="Liu Q."/>
        </authorList>
    </citation>
    <scope>NUCLEOTIDE SEQUENCE [LARGE SCALE GENOMIC DNA]</scope>
    <source>
        <strain evidence="19 20">4H37-19</strain>
    </source>
</reference>
<feature type="binding site" evidence="17">
    <location>
        <position position="74"/>
    </location>
    <ligand>
        <name>a CDP-1,2-diacyl-sn-glycerol</name>
        <dbReference type="ChEBI" id="CHEBI:58332"/>
    </ligand>
</feature>
<dbReference type="GO" id="GO:0005886">
    <property type="term" value="C:plasma membrane"/>
    <property type="evidence" value="ECO:0007669"/>
    <property type="project" value="UniProtKB-SubCell"/>
</dbReference>
<keyword evidence="17" id="KW-0444">Lipid biosynthesis</keyword>
<dbReference type="AlphaFoldDB" id="A0A7H0SP63"/>
<feature type="binding site" evidence="17">
    <location>
        <position position="70"/>
    </location>
    <ligand>
        <name>a CDP-1,2-diacyl-sn-glycerol</name>
        <dbReference type="ChEBI" id="CHEBI:58332"/>
    </ligand>
</feature>
<dbReference type="NCBIfam" id="NF045883">
    <property type="entry name" value="PIPSynth"/>
    <property type="match status" value="1"/>
</dbReference>
<evidence type="ECO:0000256" key="13">
    <source>
        <dbReference type="ARBA" id="ARBA00023935"/>
    </source>
</evidence>
<evidence type="ECO:0000256" key="9">
    <source>
        <dbReference type="ARBA" id="ARBA00022723"/>
    </source>
</evidence>
<dbReference type="HAMAP" id="MF_02241">
    <property type="entry name" value="PIP_synthase"/>
    <property type="match status" value="1"/>
</dbReference>
<comment type="subunit">
    <text evidence="5 17">Homodimer.</text>
</comment>
<organism evidence="19 20">
    <name type="scientific">Corynebacterium poyangense</name>
    <dbReference type="NCBI Taxonomy" id="2684405"/>
    <lineage>
        <taxon>Bacteria</taxon>
        <taxon>Bacillati</taxon>
        <taxon>Actinomycetota</taxon>
        <taxon>Actinomycetes</taxon>
        <taxon>Mycobacteriales</taxon>
        <taxon>Corynebacteriaceae</taxon>
        <taxon>Corynebacterium</taxon>
    </lineage>
</organism>